<keyword evidence="2" id="KW-1185">Reference proteome</keyword>
<dbReference type="PANTHER" id="PTHR34130:SF5">
    <property type="entry name" value="OS08G0243800 PROTEIN"/>
    <property type="match status" value="1"/>
</dbReference>
<comment type="caution">
    <text evidence="1">The sequence shown here is derived from an EMBL/GenBank/DDBJ whole genome shotgun (WGS) entry which is preliminary data.</text>
</comment>
<gene>
    <name evidence="1" type="ORF">Acr_00g0097470</name>
</gene>
<dbReference type="AlphaFoldDB" id="A0A7J0DZL0"/>
<dbReference type="Proteomes" id="UP000585474">
    <property type="component" value="Unassembled WGS sequence"/>
</dbReference>
<reference evidence="2" key="1">
    <citation type="submission" date="2019-07" db="EMBL/GenBank/DDBJ databases">
        <title>De Novo Assembly of kiwifruit Actinidia rufa.</title>
        <authorList>
            <person name="Sugita-Konishi S."/>
            <person name="Sato K."/>
            <person name="Mori E."/>
            <person name="Abe Y."/>
            <person name="Kisaki G."/>
            <person name="Hamano K."/>
            <person name="Suezawa K."/>
            <person name="Otani M."/>
            <person name="Fukuda T."/>
            <person name="Manabe T."/>
            <person name="Gomi K."/>
            <person name="Tabuchi M."/>
            <person name="Akimitsu K."/>
            <person name="Kataoka I."/>
        </authorList>
    </citation>
    <scope>NUCLEOTIDE SEQUENCE [LARGE SCALE GENOMIC DNA]</scope>
    <source>
        <strain evidence="2">cv. Fuchu</strain>
    </source>
</reference>
<dbReference type="OrthoDB" id="1576948at2759"/>
<accession>A0A7J0DZL0</accession>
<organism evidence="1 2">
    <name type="scientific">Actinidia rufa</name>
    <dbReference type="NCBI Taxonomy" id="165716"/>
    <lineage>
        <taxon>Eukaryota</taxon>
        <taxon>Viridiplantae</taxon>
        <taxon>Streptophyta</taxon>
        <taxon>Embryophyta</taxon>
        <taxon>Tracheophyta</taxon>
        <taxon>Spermatophyta</taxon>
        <taxon>Magnoliopsida</taxon>
        <taxon>eudicotyledons</taxon>
        <taxon>Gunneridae</taxon>
        <taxon>Pentapetalae</taxon>
        <taxon>asterids</taxon>
        <taxon>Ericales</taxon>
        <taxon>Actinidiaceae</taxon>
        <taxon>Actinidia</taxon>
    </lineage>
</organism>
<evidence type="ECO:0000313" key="2">
    <source>
        <dbReference type="Proteomes" id="UP000585474"/>
    </source>
</evidence>
<dbReference type="PANTHER" id="PTHR34130">
    <property type="entry name" value="OS08G0243800 PROTEIN"/>
    <property type="match status" value="1"/>
</dbReference>
<proteinExistence type="predicted"/>
<name>A0A7J0DZL0_9ERIC</name>
<protein>
    <submittedName>
        <fullName evidence="1">Uncharacterized protein</fullName>
    </submittedName>
</protein>
<evidence type="ECO:0000313" key="1">
    <source>
        <dbReference type="EMBL" id="GFS45682.1"/>
    </source>
</evidence>
<dbReference type="EMBL" id="BJWL01000454">
    <property type="protein sequence ID" value="GFS45682.1"/>
    <property type="molecule type" value="Genomic_DNA"/>
</dbReference>
<sequence>MEENSNPNTDHQDEAEETLSFYFFEFFSEDYCSSTTSTTSPLQGNIVFCGKLIPFKEPLTIITTRELESPKKGGGSVVAAQRAKSRWQLLMFGLVRLPASEMEMRDIRIRQRQRRRRVLAVGLGGKTGGEEGKGKGGKGLWGLIRAMGCGGSHTSNEVVEAQFGCISRA</sequence>